<comment type="caution">
    <text evidence="2">The sequence shown here is derived from an EMBL/GenBank/DDBJ whole genome shotgun (WGS) entry which is preliminary data.</text>
</comment>
<reference evidence="3" key="1">
    <citation type="journal article" date="2017" name="Proc. Natl. Acad. Sci. U.S.A.">
        <title>Simulation of Deepwater Horizon oil plume reveals substrate specialization within a complex community of hydrocarbon-degraders.</title>
        <authorList>
            <person name="Hu P."/>
            <person name="Dubinsky E.A."/>
            <person name="Probst A.J."/>
            <person name="Wang J."/>
            <person name="Sieber C.M.K."/>
            <person name="Tom L.M."/>
            <person name="Gardinali P."/>
            <person name="Banfield J.F."/>
            <person name="Atlas R.M."/>
            <person name="Andersen G.L."/>
        </authorList>
    </citation>
    <scope>NUCLEOTIDE SEQUENCE [LARGE SCALE GENOMIC DNA]</scope>
</reference>
<keyword evidence="1" id="KW-1133">Transmembrane helix</keyword>
<organism evidence="2 3">
    <name type="scientific">Nonlabens dokdonensis</name>
    <dbReference type="NCBI Taxonomy" id="328515"/>
    <lineage>
        <taxon>Bacteria</taxon>
        <taxon>Pseudomonadati</taxon>
        <taxon>Bacteroidota</taxon>
        <taxon>Flavobacteriia</taxon>
        <taxon>Flavobacteriales</taxon>
        <taxon>Flavobacteriaceae</taxon>
        <taxon>Nonlabens</taxon>
    </lineage>
</organism>
<dbReference type="Proteomes" id="UP000196102">
    <property type="component" value="Unassembled WGS sequence"/>
</dbReference>
<feature type="transmembrane region" description="Helical" evidence="1">
    <location>
        <begin position="70"/>
        <end position="90"/>
    </location>
</feature>
<dbReference type="AlphaFoldDB" id="A0A1Z8BG67"/>
<evidence type="ECO:0000313" key="2">
    <source>
        <dbReference type="EMBL" id="OUS21559.1"/>
    </source>
</evidence>
<evidence type="ECO:0000313" key="3">
    <source>
        <dbReference type="Proteomes" id="UP000196102"/>
    </source>
</evidence>
<sequence length="91" mass="10761">MWGVLKVFTMILDKRNRHALAYFLILVIGISLFEINFLVDTFVNRMIFYGLMFIAGLSMLIYHRKNLKRNVLIVQFSFVILIIAIVSWTYL</sequence>
<feature type="transmembrane region" description="Helical" evidence="1">
    <location>
        <begin position="45"/>
        <end position="63"/>
    </location>
</feature>
<proteinExistence type="predicted"/>
<protein>
    <submittedName>
        <fullName evidence="2">Uncharacterized protein</fullName>
    </submittedName>
</protein>
<evidence type="ECO:0000256" key="1">
    <source>
        <dbReference type="SAM" id="Phobius"/>
    </source>
</evidence>
<gene>
    <name evidence="2" type="ORF">A9Q93_00625</name>
</gene>
<accession>A0A1Z8BG67</accession>
<feature type="transmembrane region" description="Helical" evidence="1">
    <location>
        <begin position="20"/>
        <end position="39"/>
    </location>
</feature>
<dbReference type="EMBL" id="MAAX01000014">
    <property type="protein sequence ID" value="OUS21559.1"/>
    <property type="molecule type" value="Genomic_DNA"/>
</dbReference>
<keyword evidence="1" id="KW-0472">Membrane</keyword>
<keyword evidence="1" id="KW-0812">Transmembrane</keyword>
<name>A0A1Z8BG67_9FLAO</name>